<dbReference type="RefSeq" id="WP_262310949.1">
    <property type="nucleotide sequence ID" value="NZ_CP106679.1"/>
</dbReference>
<dbReference type="NCBIfam" id="TIGR02453">
    <property type="entry name" value="TIGR02453 family protein"/>
    <property type="match status" value="1"/>
</dbReference>
<dbReference type="Pfam" id="PF09365">
    <property type="entry name" value="DUF2461"/>
    <property type="match status" value="1"/>
</dbReference>
<protein>
    <submittedName>
        <fullName evidence="1">DUF2461 domain-containing protein</fullName>
    </submittedName>
</protein>
<organism evidence="1 2">
    <name type="scientific">Reichenbachiella agarivorans</name>
    <dbReference type="NCBI Taxonomy" id="2979464"/>
    <lineage>
        <taxon>Bacteria</taxon>
        <taxon>Pseudomonadati</taxon>
        <taxon>Bacteroidota</taxon>
        <taxon>Cytophagia</taxon>
        <taxon>Cytophagales</taxon>
        <taxon>Reichenbachiellaceae</taxon>
        <taxon>Reichenbachiella</taxon>
    </lineage>
</organism>
<dbReference type="Proteomes" id="UP001065174">
    <property type="component" value="Chromosome"/>
</dbReference>
<dbReference type="PIRSF" id="PIRSF028451">
    <property type="entry name" value="UCP028451"/>
    <property type="match status" value="1"/>
</dbReference>
<evidence type="ECO:0000313" key="2">
    <source>
        <dbReference type="Proteomes" id="UP001065174"/>
    </source>
</evidence>
<name>A0ABY6CU51_9BACT</name>
<gene>
    <name evidence="1" type="ORF">N6H18_06080</name>
</gene>
<dbReference type="EMBL" id="CP106679">
    <property type="protein sequence ID" value="UXP33520.1"/>
    <property type="molecule type" value="Genomic_DNA"/>
</dbReference>
<dbReference type="PANTHER" id="PTHR36452:SF1">
    <property type="entry name" value="DUF2461 DOMAIN-CONTAINING PROTEIN"/>
    <property type="match status" value="1"/>
</dbReference>
<dbReference type="InterPro" id="IPR015996">
    <property type="entry name" value="UCP028451"/>
</dbReference>
<sequence length="228" mass="26596">MSHLSLQQPFEFLSQLQHNNNREWFNEHKTTYQSAHHIVIAFAEQLHHALSSSDHIETPNGKKSLHRIYRDVRFSKDKTPYSTYFGGGFRRATAALRGGYYYHLEPNHTSIIGGFWNPSTQDLLHIRKQIQQDPDVLRDILNSQSFKTNFGSLEGEQLKTYPRGFDPEDPAIDLLRYKQFLVRHTFANKESLSENFAQIMAEQFKNMRPFLDYMSEILTTDLNGESII</sequence>
<reference evidence="1" key="1">
    <citation type="submission" date="2022-09" db="EMBL/GenBank/DDBJ databases">
        <title>Comparative genomics and taxonomic characterization of three novel marine species of genus Reichenbachiella exhibiting antioxidant and polysaccharide degradation activities.</title>
        <authorList>
            <person name="Muhammad N."/>
            <person name="Lee Y.-J."/>
            <person name="Ko J."/>
            <person name="Kim S.-G."/>
        </authorList>
    </citation>
    <scope>NUCLEOTIDE SEQUENCE</scope>
    <source>
        <strain evidence="1">BKB1-1</strain>
    </source>
</reference>
<proteinExistence type="predicted"/>
<keyword evidence="2" id="KW-1185">Reference proteome</keyword>
<dbReference type="PANTHER" id="PTHR36452">
    <property type="entry name" value="CHROMOSOME 12, WHOLE GENOME SHOTGUN SEQUENCE"/>
    <property type="match status" value="1"/>
</dbReference>
<evidence type="ECO:0000313" key="1">
    <source>
        <dbReference type="EMBL" id="UXP33520.1"/>
    </source>
</evidence>
<accession>A0ABY6CU51</accession>
<dbReference type="InterPro" id="IPR012808">
    <property type="entry name" value="CHP02453"/>
</dbReference>